<evidence type="ECO:0000313" key="8">
    <source>
        <dbReference type="Proteomes" id="UP000249645"/>
    </source>
</evidence>
<gene>
    <name evidence="7" type="ORF">DI598_09740</name>
</gene>
<keyword evidence="2" id="KW-0472">Membrane</keyword>
<comment type="caution">
    <text evidence="7">The sequence shown here is derived from an EMBL/GenBank/DDBJ whole genome shotgun (WGS) entry which is preliminary data.</text>
</comment>
<dbReference type="Pfam" id="PF13715">
    <property type="entry name" value="CarbopepD_reg_2"/>
    <property type="match status" value="1"/>
</dbReference>
<evidence type="ECO:0000259" key="5">
    <source>
        <dbReference type="Pfam" id="PF07715"/>
    </source>
</evidence>
<dbReference type="Proteomes" id="UP000249645">
    <property type="component" value="Unassembled WGS sequence"/>
</dbReference>
<comment type="subcellular location">
    <subcellularLocation>
        <location evidence="1">Cell outer membrane</location>
    </subcellularLocation>
</comment>
<evidence type="ECO:0000256" key="3">
    <source>
        <dbReference type="ARBA" id="ARBA00023237"/>
    </source>
</evidence>
<dbReference type="PANTHER" id="PTHR40980">
    <property type="entry name" value="PLUG DOMAIN-CONTAINING PROTEIN"/>
    <property type="match status" value="1"/>
</dbReference>
<dbReference type="InterPro" id="IPR041700">
    <property type="entry name" value="OMP_b-brl_3"/>
</dbReference>
<keyword evidence="4" id="KW-0732">Signal</keyword>
<dbReference type="InterPro" id="IPR037066">
    <property type="entry name" value="Plug_dom_sf"/>
</dbReference>
<evidence type="ECO:0000313" key="7">
    <source>
        <dbReference type="EMBL" id="PZP48642.1"/>
    </source>
</evidence>
<feature type="domain" description="Outer membrane protein beta-barrel" evidence="6">
    <location>
        <begin position="557"/>
        <end position="915"/>
    </location>
</feature>
<dbReference type="Gene3D" id="2.60.40.1120">
    <property type="entry name" value="Carboxypeptidase-like, regulatory domain"/>
    <property type="match status" value="1"/>
</dbReference>
<evidence type="ECO:0000256" key="1">
    <source>
        <dbReference type="ARBA" id="ARBA00004442"/>
    </source>
</evidence>
<evidence type="ECO:0000259" key="6">
    <source>
        <dbReference type="Pfam" id="PF14905"/>
    </source>
</evidence>
<keyword evidence="3" id="KW-0998">Cell outer membrane</keyword>
<dbReference type="SUPFAM" id="SSF49464">
    <property type="entry name" value="Carboxypeptidase regulatory domain-like"/>
    <property type="match status" value="1"/>
</dbReference>
<dbReference type="InterPro" id="IPR036942">
    <property type="entry name" value="Beta-barrel_TonB_sf"/>
</dbReference>
<dbReference type="AlphaFoldDB" id="A0A2W5GYZ3"/>
<dbReference type="EMBL" id="QFOI01000155">
    <property type="protein sequence ID" value="PZP48642.1"/>
    <property type="molecule type" value="Genomic_DNA"/>
</dbReference>
<sequence length="922" mass="103900">MLRKVRMLALLLVISAFNVLFAQKGKISGKVFDKNNQPVVGAVVKAGNNPQVTTDIDGRFLINLEVGKYTLTVSHIGYDNSIIDNVEAKSAPEDLQVFLQEKSSDLQNVTVQSRSTKRLETTNALIQFQKNTNTVASVISAEAIRRSPDRNTGDVLRRTPGVSLLDGKFLVVRGLSDRYNQALLNGILLTSTEPDRKAFSFDIIPAQMLDNIIINKAFVPEMPGEWAGGLIQINTKDIPTKNFFNVQVGTGANTQAFGKDFYKQKSGGLDWLGIDNGYHGFPNGYTTKNQFRLLTVEQKNAIGKNMNDDWMANIKKGSPNIIFQANGGFSGTLFGKKIGGVLGINYYRNNNIVKMINRDNILNADRDGFGTPNNSWNDTRYNQQTSLGGLAGLTMQLNNKNKISLKSLINVNSNSYTIYREGIDDIFEGYGEENSFKQNTFFTTQLIGEHAIVDPLKLKWYGAFSILDGYSPDQRRYMYMRTAGTNNPYELQIGDSYDIRSSNRLYQSLSDYIYTAGGDLSYNFDMFGSKQTLKGGYMLQVKDRLYDATMFVISLPGGNSALRQLDADQAFAPDNFGTGANQLRFDILNNSDLRYMANTILNTGYLQFDNNFTEKLRVVWGARIENYDQLVGSQKTWSNKFNHTKQTDVLPGINATYKLNNLTNLRLSASQTVIRPELRELASLSLYDFELNASVNGNPSLLRTKVTNLDLRYELYQKAGEMFTVGAFYKHFQNPIEQQLASDGQNFTFDNVAKANSYGAEIELRKKLDFINTLRHFTFQANGSYIYSRVKDERLNVNRPMVGQSPYLINMSLMYDLEEKGLSTTLMFNQIGKRIYLLGSTAGGGSRPDVWEASRPVLDWLIAQKVWKQKGEFRLSVSNILNNTLYFYQNANGNTSLQKNIDAYRFTRQFGTNFNLTFNYNL</sequence>
<accession>A0A2W5GYZ3</accession>
<dbReference type="InterPro" id="IPR012910">
    <property type="entry name" value="Plug_dom"/>
</dbReference>
<organism evidence="7 8">
    <name type="scientific">Pseudopedobacter saltans</name>
    <dbReference type="NCBI Taxonomy" id="151895"/>
    <lineage>
        <taxon>Bacteria</taxon>
        <taxon>Pseudomonadati</taxon>
        <taxon>Bacteroidota</taxon>
        <taxon>Sphingobacteriia</taxon>
        <taxon>Sphingobacteriales</taxon>
        <taxon>Sphingobacteriaceae</taxon>
        <taxon>Pseudopedobacter</taxon>
    </lineage>
</organism>
<feature type="domain" description="TonB-dependent receptor plug" evidence="5">
    <location>
        <begin position="130"/>
        <end position="216"/>
    </location>
</feature>
<dbReference type="Pfam" id="PF14905">
    <property type="entry name" value="OMP_b-brl_3"/>
    <property type="match status" value="1"/>
</dbReference>
<evidence type="ECO:0000256" key="4">
    <source>
        <dbReference type="SAM" id="SignalP"/>
    </source>
</evidence>
<proteinExistence type="predicted"/>
<reference evidence="7 8" key="1">
    <citation type="submission" date="2017-11" db="EMBL/GenBank/DDBJ databases">
        <title>Infants hospitalized years apart are colonized by the same room-sourced microbial strains.</title>
        <authorList>
            <person name="Brooks B."/>
            <person name="Olm M.R."/>
            <person name="Firek B.A."/>
            <person name="Baker R."/>
            <person name="Thomas B.C."/>
            <person name="Morowitz M.J."/>
            <person name="Banfield J.F."/>
        </authorList>
    </citation>
    <scope>NUCLEOTIDE SEQUENCE [LARGE SCALE GENOMIC DNA]</scope>
    <source>
        <strain evidence="7">S2_009_000_R2_76</strain>
    </source>
</reference>
<feature type="signal peptide" evidence="4">
    <location>
        <begin position="1"/>
        <end position="22"/>
    </location>
</feature>
<dbReference type="Gene3D" id="2.170.130.10">
    <property type="entry name" value="TonB-dependent receptor, plug domain"/>
    <property type="match status" value="1"/>
</dbReference>
<protein>
    <submittedName>
        <fullName evidence="7">Uncharacterized protein</fullName>
    </submittedName>
</protein>
<feature type="chain" id="PRO_5016136218" evidence="4">
    <location>
        <begin position="23"/>
        <end position="922"/>
    </location>
</feature>
<dbReference type="InterPro" id="IPR008969">
    <property type="entry name" value="CarboxyPept-like_regulatory"/>
</dbReference>
<evidence type="ECO:0000256" key="2">
    <source>
        <dbReference type="ARBA" id="ARBA00023136"/>
    </source>
</evidence>
<dbReference type="PANTHER" id="PTHR40980:SF5">
    <property type="entry name" value="TONB-DEPENDENT RECEPTOR"/>
    <property type="match status" value="1"/>
</dbReference>
<dbReference type="SUPFAM" id="SSF56935">
    <property type="entry name" value="Porins"/>
    <property type="match status" value="1"/>
</dbReference>
<dbReference type="GO" id="GO:0009279">
    <property type="term" value="C:cell outer membrane"/>
    <property type="evidence" value="ECO:0007669"/>
    <property type="project" value="UniProtKB-SubCell"/>
</dbReference>
<dbReference type="Gene3D" id="2.40.170.20">
    <property type="entry name" value="TonB-dependent receptor, beta-barrel domain"/>
    <property type="match status" value="1"/>
</dbReference>
<name>A0A2W5GYZ3_9SPHI</name>
<dbReference type="Pfam" id="PF07715">
    <property type="entry name" value="Plug"/>
    <property type="match status" value="1"/>
</dbReference>